<organism evidence="1 2">
    <name type="scientific">Acropora cervicornis</name>
    <name type="common">Staghorn coral</name>
    <dbReference type="NCBI Taxonomy" id="6130"/>
    <lineage>
        <taxon>Eukaryota</taxon>
        <taxon>Metazoa</taxon>
        <taxon>Cnidaria</taxon>
        <taxon>Anthozoa</taxon>
        <taxon>Hexacorallia</taxon>
        <taxon>Scleractinia</taxon>
        <taxon>Astrocoeniina</taxon>
        <taxon>Acroporidae</taxon>
        <taxon>Acropora</taxon>
    </lineage>
</organism>
<protein>
    <submittedName>
        <fullName evidence="1">Uncharacterized protein</fullName>
    </submittedName>
</protein>
<dbReference type="EMBL" id="JARQWQ010000115">
    <property type="protein sequence ID" value="KAK2550117.1"/>
    <property type="molecule type" value="Genomic_DNA"/>
</dbReference>
<reference evidence="1" key="1">
    <citation type="journal article" date="2023" name="G3 (Bethesda)">
        <title>Whole genome assembly and annotation of the endangered Caribbean coral Acropora cervicornis.</title>
        <authorList>
            <person name="Selwyn J.D."/>
            <person name="Vollmer S.V."/>
        </authorList>
    </citation>
    <scope>NUCLEOTIDE SEQUENCE</scope>
    <source>
        <strain evidence="1">K2</strain>
    </source>
</reference>
<accession>A0AAD9PVV8</accession>
<comment type="caution">
    <text evidence="1">The sequence shown here is derived from an EMBL/GenBank/DDBJ whole genome shotgun (WGS) entry which is preliminary data.</text>
</comment>
<name>A0AAD9PVV8_ACRCE</name>
<evidence type="ECO:0000313" key="2">
    <source>
        <dbReference type="Proteomes" id="UP001249851"/>
    </source>
</evidence>
<sequence length="93" mass="10064">MVTSTHFSGAPVPVPWRKLTKAIVLDVFKDVHTGLGTLGPPLQISMNLNVTPVHAHPHQCPAEPKVAKAIPDTEKQVILKQVTEPTAWISNSV</sequence>
<dbReference type="Proteomes" id="UP001249851">
    <property type="component" value="Unassembled WGS sequence"/>
</dbReference>
<reference evidence="1" key="2">
    <citation type="journal article" date="2023" name="Science">
        <title>Genomic signatures of disease resistance in endangered staghorn corals.</title>
        <authorList>
            <person name="Vollmer S.V."/>
            <person name="Selwyn J.D."/>
            <person name="Despard B.A."/>
            <person name="Roesel C.L."/>
        </authorList>
    </citation>
    <scope>NUCLEOTIDE SEQUENCE</scope>
    <source>
        <strain evidence="1">K2</strain>
    </source>
</reference>
<keyword evidence="2" id="KW-1185">Reference proteome</keyword>
<dbReference type="AlphaFoldDB" id="A0AAD9PVV8"/>
<proteinExistence type="predicted"/>
<gene>
    <name evidence="1" type="ORF">P5673_029309</name>
</gene>
<evidence type="ECO:0000313" key="1">
    <source>
        <dbReference type="EMBL" id="KAK2550117.1"/>
    </source>
</evidence>